<dbReference type="EMBL" id="JAUQOM010000001">
    <property type="protein sequence ID" value="MDO7833796.1"/>
    <property type="molecule type" value="Genomic_DNA"/>
</dbReference>
<accession>A0ABT8ZHV9</accession>
<gene>
    <name evidence="3" type="ORF">Q4610_01940</name>
</gene>
<feature type="region of interest" description="Disordered" evidence="1">
    <location>
        <begin position="368"/>
        <end position="412"/>
    </location>
</feature>
<evidence type="ECO:0000313" key="3">
    <source>
        <dbReference type="EMBL" id="MDO7833796.1"/>
    </source>
</evidence>
<dbReference type="Proteomes" id="UP001176471">
    <property type="component" value="Unassembled WGS sequence"/>
</dbReference>
<evidence type="ECO:0000313" key="4">
    <source>
        <dbReference type="Proteomes" id="UP001176471"/>
    </source>
</evidence>
<organism evidence="3 4">
    <name type="scientific">Sphingobium cyanobacteriorum</name>
    <dbReference type="NCBI Taxonomy" id="3063954"/>
    <lineage>
        <taxon>Bacteria</taxon>
        <taxon>Pseudomonadati</taxon>
        <taxon>Pseudomonadota</taxon>
        <taxon>Alphaproteobacteria</taxon>
        <taxon>Sphingomonadales</taxon>
        <taxon>Sphingomonadaceae</taxon>
        <taxon>Sphingobium</taxon>
    </lineage>
</organism>
<protein>
    <submittedName>
        <fullName evidence="3">GSCFA domain-containing protein</fullName>
    </submittedName>
</protein>
<reference evidence="3" key="1">
    <citation type="submission" date="2023-07" db="EMBL/GenBank/DDBJ databases">
        <title>Bacterial whole genome sequence for Sphingobium sp. HBC34.</title>
        <authorList>
            <person name="Le V."/>
            <person name="Ko S.-R."/>
            <person name="Ahn C.-Y."/>
            <person name="Oh H.-M."/>
        </authorList>
    </citation>
    <scope>NUCLEOTIDE SEQUENCE</scope>
    <source>
        <strain evidence="3">HBC34</strain>
    </source>
</reference>
<evidence type="ECO:0000256" key="1">
    <source>
        <dbReference type="SAM" id="MobiDB-lite"/>
    </source>
</evidence>
<feature type="compositionally biased region" description="Basic and acidic residues" evidence="1">
    <location>
        <begin position="371"/>
        <end position="412"/>
    </location>
</feature>
<dbReference type="InterPro" id="IPR014982">
    <property type="entry name" value="GSCFA"/>
</dbReference>
<dbReference type="SUPFAM" id="SSF52266">
    <property type="entry name" value="SGNH hydrolase"/>
    <property type="match status" value="1"/>
</dbReference>
<feature type="domain" description="GSCFA" evidence="2">
    <location>
        <begin position="64"/>
        <end position="300"/>
    </location>
</feature>
<dbReference type="Pfam" id="PF08885">
    <property type="entry name" value="GSCFA"/>
    <property type="match status" value="1"/>
</dbReference>
<sequence length="412" mass="47033">MAKSEMMVVDLDGVEKKVSGSFWRGADTRFLPLEAGMQLPTALAQHVLSGWMPKAPFINEDTTIVAFGSCFAHHISGYLNNLGYDVATQKKGKAYITEMGDGIVNSYAIRQQFEWGWEGRVPEIPLWHGYKAEDFGYEEDVRIATRELFDKADVFIITLGLSEIWYDEPTGEVFWRAVPRAQFDPGRHKFRVATVEENKDNLRSVYKLIRKHRPDASIIFTVSPVTLSATFRPIGPFTANAVSKASLRCAVDEVILEYKDDDNFYYYPAYEVVLNCFHYPFVDDLRHPQKHVLDVNMIAFERYFCCTGLTDDDVGLAYLNALAADRATATLTLDEQEQINVQLRALQETNRPASVRREKAQEARQALAEARLQEKAAREADRDRRIAERNERIAARERELAARKDKMQSREG</sequence>
<name>A0ABT8ZHV9_9SPHN</name>
<keyword evidence="4" id="KW-1185">Reference proteome</keyword>
<dbReference type="RefSeq" id="WP_304534329.1">
    <property type="nucleotide sequence ID" value="NZ_JAUQOM010000001.1"/>
</dbReference>
<comment type="caution">
    <text evidence="3">The sequence shown here is derived from an EMBL/GenBank/DDBJ whole genome shotgun (WGS) entry which is preliminary data.</text>
</comment>
<proteinExistence type="predicted"/>
<evidence type="ECO:0000259" key="2">
    <source>
        <dbReference type="Pfam" id="PF08885"/>
    </source>
</evidence>